<accession>A0A1A6BIQ8</accession>
<dbReference type="RefSeq" id="WP_065133546.1">
    <property type="nucleotide sequence ID" value="NZ_MAEM01000213.1"/>
</dbReference>
<evidence type="ECO:0008006" key="5">
    <source>
        <dbReference type="Google" id="ProtNLM"/>
    </source>
</evidence>
<evidence type="ECO:0000256" key="1">
    <source>
        <dbReference type="SAM" id="MobiDB-lite"/>
    </source>
</evidence>
<evidence type="ECO:0000313" key="3">
    <source>
        <dbReference type="EMBL" id="OBS02213.1"/>
    </source>
</evidence>
<feature type="region of interest" description="Disordered" evidence="1">
    <location>
        <begin position="1"/>
        <end position="27"/>
    </location>
</feature>
<dbReference type="AlphaFoldDB" id="A0A1A6BIQ8"/>
<comment type="caution">
    <text evidence="3">The sequence shown here is derived from an EMBL/GenBank/DDBJ whole genome shotgun (WGS) entry which is preliminary data.</text>
</comment>
<dbReference type="Proteomes" id="UP000093757">
    <property type="component" value="Unassembled WGS sequence"/>
</dbReference>
<dbReference type="InterPro" id="IPR010773">
    <property type="entry name" value="Mycophage_PG1_Gp7"/>
</dbReference>
<dbReference type="EMBL" id="MAEM01000213">
    <property type="protein sequence ID" value="OBS02213.1"/>
    <property type="molecule type" value="Genomic_DNA"/>
</dbReference>
<feature type="transmembrane region" description="Helical" evidence="2">
    <location>
        <begin position="32"/>
        <end position="55"/>
    </location>
</feature>
<organism evidence="3 4">
    <name type="scientific">Mycobacterium gordonae</name>
    <dbReference type="NCBI Taxonomy" id="1778"/>
    <lineage>
        <taxon>Bacteria</taxon>
        <taxon>Bacillati</taxon>
        <taxon>Actinomycetota</taxon>
        <taxon>Actinomycetes</taxon>
        <taxon>Mycobacteriales</taxon>
        <taxon>Mycobacteriaceae</taxon>
        <taxon>Mycobacterium</taxon>
    </lineage>
</organism>
<keyword evidence="2" id="KW-0472">Membrane</keyword>
<evidence type="ECO:0000256" key="2">
    <source>
        <dbReference type="SAM" id="Phobius"/>
    </source>
</evidence>
<keyword evidence="2" id="KW-0812">Transmembrane</keyword>
<evidence type="ECO:0000313" key="4">
    <source>
        <dbReference type="Proteomes" id="UP000093757"/>
    </source>
</evidence>
<dbReference type="OrthoDB" id="4722315at2"/>
<feature type="compositionally biased region" description="Basic and acidic residues" evidence="1">
    <location>
        <begin position="15"/>
        <end position="27"/>
    </location>
</feature>
<protein>
    <recommendedName>
        <fullName evidence="5">DUF1360 domain-containing protein</fullName>
    </recommendedName>
</protein>
<sequence>MTELTAEKNGAGVPERARQEAEEYRGDNPRPLGGYLAVMAIYITLVGATTLVAILTGRRLPARWSVQDLITVTLGTHKLSRTLTKDAVTSPLRAPFTRYAGTGGPAEVHEETRNDSQFRHSIGELMTCPFCLDMWVATGFVIGLVFAPRFTRLVAGTFTALTGADFLQLGYAIAQQWAENPRSS</sequence>
<proteinExistence type="predicted"/>
<name>A0A1A6BIQ8_MYCGO</name>
<gene>
    <name evidence="3" type="ORF">A9W98_16020</name>
</gene>
<dbReference type="Pfam" id="PF07098">
    <property type="entry name" value="DUF1360"/>
    <property type="match status" value="1"/>
</dbReference>
<keyword evidence="2" id="KW-1133">Transmembrane helix</keyword>
<reference evidence="3 4" key="1">
    <citation type="submission" date="2016-06" db="EMBL/GenBank/DDBJ databases">
        <authorList>
            <person name="Kjaerup R.B."/>
            <person name="Dalgaard T.S."/>
            <person name="Juul-Madsen H.R."/>
        </authorList>
    </citation>
    <scope>NUCLEOTIDE SEQUENCE [LARGE SCALE GENOMIC DNA]</scope>
    <source>
        <strain evidence="3 4">1245752.6</strain>
    </source>
</reference>